<dbReference type="RefSeq" id="WP_237852904.1">
    <property type="nucleotide sequence ID" value="NZ_JAKLWS010000005.1"/>
</dbReference>
<evidence type="ECO:0000256" key="1">
    <source>
        <dbReference type="ARBA" id="ARBA00022475"/>
    </source>
</evidence>
<dbReference type="Proteomes" id="UP001165366">
    <property type="component" value="Unassembled WGS sequence"/>
</dbReference>
<dbReference type="EMBL" id="JAKLWS010000005">
    <property type="protein sequence ID" value="MCG2588060.1"/>
    <property type="molecule type" value="Genomic_DNA"/>
</dbReference>
<evidence type="ECO:0000256" key="5">
    <source>
        <dbReference type="SAM" id="Phobius"/>
    </source>
</evidence>
<dbReference type="Pfam" id="PF07584">
    <property type="entry name" value="BatA"/>
    <property type="match status" value="1"/>
</dbReference>
<feature type="transmembrane region" description="Helical" evidence="5">
    <location>
        <begin position="302"/>
        <end position="319"/>
    </location>
</feature>
<feature type="transmembrane region" description="Helical" evidence="5">
    <location>
        <begin position="7"/>
        <end position="27"/>
    </location>
</feature>
<dbReference type="SMART" id="SM00327">
    <property type="entry name" value="VWA"/>
    <property type="match status" value="1"/>
</dbReference>
<dbReference type="PANTHER" id="PTHR22550:SF5">
    <property type="entry name" value="LEUCINE ZIPPER PROTEIN 4"/>
    <property type="match status" value="1"/>
</dbReference>
<sequence>MTWANPEFFWLLILIPLYIGYKVWFVLTKKDPSLTFSSTNFLKDLPGNYRAYLIWLTPVLYVAAYTLFVVALARPQLENSNIERSAEGIDIIMSIDISSSMLAEDISPNRLSAAKSVASDFINERLSDRIGINVFARESFTVVPPTLDHDLVKNMLETIDVGTVRDGTAIGMGIATSINRLRDSEAESKVIILLTDGMNNAGEIDPITAGEMAATFGIRIYTLGIGTRGTAPYPVDDPVFGRRYQNVEVNIDEEMLTQVANQTGGQYYRATDLQELIAIYDEIDQLEQSEIEEIIYIDREDLYPWYLGSGILLLLLGFLNERFFARSPLFYS</sequence>
<dbReference type="PROSITE" id="PS50234">
    <property type="entry name" value="VWFA"/>
    <property type="match status" value="1"/>
</dbReference>
<keyword evidence="8" id="KW-1185">Reference proteome</keyword>
<evidence type="ECO:0000313" key="8">
    <source>
        <dbReference type="Proteomes" id="UP001165366"/>
    </source>
</evidence>
<evidence type="ECO:0000256" key="3">
    <source>
        <dbReference type="ARBA" id="ARBA00022989"/>
    </source>
</evidence>
<evidence type="ECO:0000256" key="2">
    <source>
        <dbReference type="ARBA" id="ARBA00022692"/>
    </source>
</evidence>
<proteinExistence type="predicted"/>
<keyword evidence="4 5" id="KW-0472">Membrane</keyword>
<comment type="caution">
    <text evidence="7">The sequence shown here is derived from an EMBL/GenBank/DDBJ whole genome shotgun (WGS) entry which is preliminary data.</text>
</comment>
<accession>A0ABS9KB59</accession>
<dbReference type="Gene3D" id="3.40.50.410">
    <property type="entry name" value="von Willebrand factor, type A domain"/>
    <property type="match status" value="1"/>
</dbReference>
<dbReference type="InterPro" id="IPR036465">
    <property type="entry name" value="vWFA_dom_sf"/>
</dbReference>
<reference evidence="7" key="1">
    <citation type="submission" date="2022-01" db="EMBL/GenBank/DDBJ databases">
        <authorList>
            <person name="Wang Y."/>
        </authorList>
    </citation>
    <scope>NUCLEOTIDE SEQUENCE</scope>
    <source>
        <strain evidence="7">WB101</strain>
    </source>
</reference>
<dbReference type="SUPFAM" id="SSF53300">
    <property type="entry name" value="vWA-like"/>
    <property type="match status" value="1"/>
</dbReference>
<evidence type="ECO:0000256" key="4">
    <source>
        <dbReference type="ARBA" id="ARBA00023136"/>
    </source>
</evidence>
<protein>
    <submittedName>
        <fullName evidence="7">VWA domain-containing protein</fullName>
    </submittedName>
</protein>
<keyword evidence="1" id="KW-1003">Cell membrane</keyword>
<gene>
    <name evidence="7" type="ORF">L6773_05755</name>
</gene>
<organism evidence="7 8">
    <name type="scientific">Rhodohalobacter sulfatireducens</name>
    <dbReference type="NCBI Taxonomy" id="2911366"/>
    <lineage>
        <taxon>Bacteria</taxon>
        <taxon>Pseudomonadati</taxon>
        <taxon>Balneolota</taxon>
        <taxon>Balneolia</taxon>
        <taxon>Balneolales</taxon>
        <taxon>Balneolaceae</taxon>
        <taxon>Rhodohalobacter</taxon>
    </lineage>
</organism>
<feature type="domain" description="VWFA" evidence="6">
    <location>
        <begin position="90"/>
        <end position="283"/>
    </location>
</feature>
<dbReference type="Pfam" id="PF00092">
    <property type="entry name" value="VWA"/>
    <property type="match status" value="1"/>
</dbReference>
<dbReference type="PANTHER" id="PTHR22550">
    <property type="entry name" value="SPORE GERMINATION PROTEIN"/>
    <property type="match status" value="1"/>
</dbReference>
<evidence type="ECO:0000313" key="7">
    <source>
        <dbReference type="EMBL" id="MCG2588060.1"/>
    </source>
</evidence>
<evidence type="ECO:0000259" key="6">
    <source>
        <dbReference type="PROSITE" id="PS50234"/>
    </source>
</evidence>
<dbReference type="InterPro" id="IPR050768">
    <property type="entry name" value="UPF0353/GerABKA_families"/>
</dbReference>
<dbReference type="InterPro" id="IPR024163">
    <property type="entry name" value="Aerotolerance_reg_N"/>
</dbReference>
<keyword evidence="3 5" id="KW-1133">Transmembrane helix</keyword>
<dbReference type="InterPro" id="IPR002035">
    <property type="entry name" value="VWF_A"/>
</dbReference>
<reference evidence="7" key="2">
    <citation type="submission" date="2024-05" db="EMBL/GenBank/DDBJ databases">
        <title>Rhodohalobacter halophilus gen. nov., sp. nov., a moderately halophilic member of the family Balneolaceae.</title>
        <authorList>
            <person name="Xia J."/>
        </authorList>
    </citation>
    <scope>NUCLEOTIDE SEQUENCE</scope>
    <source>
        <strain evidence="7">WB101</strain>
    </source>
</reference>
<keyword evidence="2 5" id="KW-0812">Transmembrane</keyword>
<name>A0ABS9KB59_9BACT</name>
<feature type="transmembrane region" description="Helical" evidence="5">
    <location>
        <begin position="52"/>
        <end position="73"/>
    </location>
</feature>